<feature type="domain" description="RNase H type-1" evidence="2">
    <location>
        <begin position="59"/>
        <end position="197"/>
    </location>
</feature>
<dbReference type="InterPro" id="IPR002156">
    <property type="entry name" value="RNaseH_domain"/>
</dbReference>
<organism evidence="3 4">
    <name type="scientific">Bionectria ochroleuca</name>
    <name type="common">Gliocladium roseum</name>
    <dbReference type="NCBI Taxonomy" id="29856"/>
    <lineage>
        <taxon>Eukaryota</taxon>
        <taxon>Fungi</taxon>
        <taxon>Dikarya</taxon>
        <taxon>Ascomycota</taxon>
        <taxon>Pezizomycotina</taxon>
        <taxon>Sordariomycetes</taxon>
        <taxon>Hypocreomycetidae</taxon>
        <taxon>Hypocreales</taxon>
        <taxon>Bionectriaceae</taxon>
        <taxon>Clonostachys</taxon>
    </lineage>
</organism>
<evidence type="ECO:0000313" key="3">
    <source>
        <dbReference type="EMBL" id="KAF9744025.1"/>
    </source>
</evidence>
<dbReference type="Pfam" id="PF00075">
    <property type="entry name" value="RNase_H"/>
    <property type="match status" value="1"/>
</dbReference>
<dbReference type="InterPro" id="IPR036397">
    <property type="entry name" value="RNaseH_sf"/>
</dbReference>
<dbReference type="AlphaFoldDB" id="A0A8H7N116"/>
<dbReference type="PROSITE" id="PS50879">
    <property type="entry name" value="RNASE_H_1"/>
    <property type="match status" value="1"/>
</dbReference>
<protein>
    <recommendedName>
        <fullName evidence="2">RNase H type-1 domain-containing protein</fullName>
    </recommendedName>
</protein>
<dbReference type="CDD" id="cd09276">
    <property type="entry name" value="Rnase_HI_RT_non_LTR"/>
    <property type="match status" value="1"/>
</dbReference>
<gene>
    <name evidence="3" type="ORF">IM811_005605</name>
</gene>
<accession>A0A8H7N116</accession>
<proteinExistence type="inferred from homology"/>
<name>A0A8H7N116_BIOOC</name>
<comment type="similarity">
    <text evidence="1">Belongs to the RNase H family.</text>
</comment>
<dbReference type="SUPFAM" id="SSF53098">
    <property type="entry name" value="Ribonuclease H-like"/>
    <property type="match status" value="1"/>
</dbReference>
<reference evidence="3" key="1">
    <citation type="submission" date="2020-10" db="EMBL/GenBank/DDBJ databases">
        <title>High-Quality Genome Resource of Clonostachys rosea strain S41 by Oxford Nanopore Long-Read Sequencing.</title>
        <authorList>
            <person name="Wang H."/>
        </authorList>
    </citation>
    <scope>NUCLEOTIDE SEQUENCE</scope>
    <source>
        <strain evidence="3">S41</strain>
    </source>
</reference>
<dbReference type="InterPro" id="IPR012337">
    <property type="entry name" value="RNaseH-like_sf"/>
</dbReference>
<dbReference type="InterPro" id="IPR050092">
    <property type="entry name" value="RNase_H"/>
</dbReference>
<dbReference type="EMBL" id="JADCTT010000015">
    <property type="protein sequence ID" value="KAF9744025.1"/>
    <property type="molecule type" value="Genomic_DNA"/>
</dbReference>
<dbReference type="GO" id="GO:0004523">
    <property type="term" value="F:RNA-DNA hybrid ribonuclease activity"/>
    <property type="evidence" value="ECO:0007669"/>
    <property type="project" value="InterPro"/>
</dbReference>
<evidence type="ECO:0000313" key="4">
    <source>
        <dbReference type="Proteomes" id="UP000616885"/>
    </source>
</evidence>
<evidence type="ECO:0000259" key="2">
    <source>
        <dbReference type="PROSITE" id="PS50879"/>
    </source>
</evidence>
<dbReference type="PANTHER" id="PTHR10642:SF25">
    <property type="entry name" value="RNASE H TYPE-1 DOMAIN-CONTAINING PROTEIN"/>
    <property type="match status" value="1"/>
</dbReference>
<dbReference type="Gene3D" id="3.30.420.10">
    <property type="entry name" value="Ribonuclease H-like superfamily/Ribonuclease H"/>
    <property type="match status" value="1"/>
</dbReference>
<dbReference type="PANTHER" id="PTHR10642">
    <property type="entry name" value="RIBONUCLEASE H1"/>
    <property type="match status" value="1"/>
</dbReference>
<sequence length="365" mass="41635">MSPRKAIQKAIREEQGFNLEQIEAIPPHIVPPWWTGPRTFIEENAEKAQARHQYNTVNELNALHIYTDGSAINGHVGAAAVCNAIDKTRSAYMGKDTTSTVYAAELQGISLPLQIAQENRNRGNVRKKILIYTDNQAAIRSVARPRGQSGAYILQIITQQLQELQIQGLAVEIRWIPAHKGIDGNELADCAAKEATGWRRRGQPGPRAPKPPISYSLKSTLKMWSRRVVNERWRAQWQQEIRGRATFRHTPEPTPKVLQLHEHFSKRQSAIYIQLRTEKIGMRDFLFKRRVPGIADPRCDCGEGRQTVAHILLQCRKYTAMRKQEIGRFQRLQDLRALLTESKVAAKVVKFMERTQILGQFRISP</sequence>
<comment type="caution">
    <text evidence="3">The sequence shown here is derived from an EMBL/GenBank/DDBJ whole genome shotgun (WGS) entry which is preliminary data.</text>
</comment>
<dbReference type="Proteomes" id="UP000616885">
    <property type="component" value="Unassembled WGS sequence"/>
</dbReference>
<evidence type="ECO:0000256" key="1">
    <source>
        <dbReference type="ARBA" id="ARBA00005300"/>
    </source>
</evidence>
<dbReference type="GO" id="GO:0043137">
    <property type="term" value="P:DNA replication, removal of RNA primer"/>
    <property type="evidence" value="ECO:0007669"/>
    <property type="project" value="TreeGrafter"/>
</dbReference>
<dbReference type="GO" id="GO:0003676">
    <property type="term" value="F:nucleic acid binding"/>
    <property type="evidence" value="ECO:0007669"/>
    <property type="project" value="InterPro"/>
</dbReference>